<name>A0A5C5X553_9PLAN</name>
<evidence type="ECO:0000313" key="1">
    <source>
        <dbReference type="EMBL" id="TWT57345.1"/>
    </source>
</evidence>
<proteinExistence type="predicted"/>
<keyword evidence="2" id="KW-1185">Reference proteome</keyword>
<comment type="caution">
    <text evidence="1">The sequence shown here is derived from an EMBL/GenBank/DDBJ whole genome shotgun (WGS) entry which is preliminary data.</text>
</comment>
<gene>
    <name evidence="1" type="ORF">KOR42_07050</name>
</gene>
<sequence>MPLFGRFAHLALHIRQQVFKMLTQSQSGRVLRRTSAVLTCVWSLLCLCEIGQAGDIFSDECLSALSEPECSPYVACDAHSSPPVLRSGKVCFHGEKASCVAGPSPAALACCPYMGQPNSAGASGSTGDVHESGRCFVESDSEFKRWKESYEAAYGEKPSLMCRWQYKLVNWRYNSMYLEGCMPNGYSLGNFIQTVPRTEFHGGVLNSSAAIEPGGSVEEARAVEGDFKLSLSQISLDITPPQGSLPENRAEVLFAGINGRAHPPATSRNWSATTEYWNASLLNHQPLYFEDSNLERHGFSHGICQPVFSGVRFLGTVPILPYLIGANPSYETVYTLGETQPGDHACYTCEYPPFSLRGATAQGLATAGLILLIP</sequence>
<dbReference type="RefSeq" id="WP_197440815.1">
    <property type="nucleotide sequence ID" value="NZ_SIHI01000001.1"/>
</dbReference>
<reference evidence="1 2" key="1">
    <citation type="submission" date="2019-02" db="EMBL/GenBank/DDBJ databases">
        <title>Deep-cultivation of Planctomycetes and their phenomic and genomic characterization uncovers novel biology.</title>
        <authorList>
            <person name="Wiegand S."/>
            <person name="Jogler M."/>
            <person name="Boedeker C."/>
            <person name="Pinto D."/>
            <person name="Vollmers J."/>
            <person name="Rivas-Marin E."/>
            <person name="Kohn T."/>
            <person name="Peeters S.H."/>
            <person name="Heuer A."/>
            <person name="Rast P."/>
            <person name="Oberbeckmann S."/>
            <person name="Bunk B."/>
            <person name="Jeske O."/>
            <person name="Meyerdierks A."/>
            <person name="Storesund J.E."/>
            <person name="Kallscheuer N."/>
            <person name="Luecker S."/>
            <person name="Lage O.M."/>
            <person name="Pohl T."/>
            <person name="Merkel B.J."/>
            <person name="Hornburger P."/>
            <person name="Mueller R.-W."/>
            <person name="Bruemmer F."/>
            <person name="Labrenz M."/>
            <person name="Spormann A.M."/>
            <person name="Op Den Camp H."/>
            <person name="Overmann J."/>
            <person name="Amann R."/>
            <person name="Jetten M.S.M."/>
            <person name="Mascher T."/>
            <person name="Medema M.H."/>
            <person name="Devos D.P."/>
            <person name="Kaster A.-K."/>
            <person name="Ovreas L."/>
            <person name="Rohde M."/>
            <person name="Galperin M.Y."/>
            <person name="Jogler C."/>
        </authorList>
    </citation>
    <scope>NUCLEOTIDE SEQUENCE [LARGE SCALE GENOMIC DNA]</scope>
    <source>
        <strain evidence="1 2">KOR42</strain>
    </source>
</reference>
<protein>
    <submittedName>
        <fullName evidence="1">Uncharacterized protein</fullName>
    </submittedName>
</protein>
<accession>A0A5C5X553</accession>
<dbReference type="Proteomes" id="UP000317243">
    <property type="component" value="Unassembled WGS sequence"/>
</dbReference>
<dbReference type="AlphaFoldDB" id="A0A5C5X553"/>
<organism evidence="1 2">
    <name type="scientific">Thalassoglobus neptunius</name>
    <dbReference type="NCBI Taxonomy" id="1938619"/>
    <lineage>
        <taxon>Bacteria</taxon>
        <taxon>Pseudomonadati</taxon>
        <taxon>Planctomycetota</taxon>
        <taxon>Planctomycetia</taxon>
        <taxon>Planctomycetales</taxon>
        <taxon>Planctomycetaceae</taxon>
        <taxon>Thalassoglobus</taxon>
    </lineage>
</organism>
<dbReference type="EMBL" id="SIHI01000001">
    <property type="protein sequence ID" value="TWT57345.1"/>
    <property type="molecule type" value="Genomic_DNA"/>
</dbReference>
<evidence type="ECO:0000313" key="2">
    <source>
        <dbReference type="Proteomes" id="UP000317243"/>
    </source>
</evidence>